<keyword evidence="4" id="KW-1185">Reference proteome</keyword>
<dbReference type="InterPro" id="IPR036388">
    <property type="entry name" value="WH-like_DNA-bd_sf"/>
</dbReference>
<dbReference type="PANTHER" id="PTHR37296:SF1">
    <property type="entry name" value="CONSERVED VIRULENCE FACTOR B"/>
    <property type="match status" value="1"/>
</dbReference>
<dbReference type="PANTHER" id="PTHR37296">
    <property type="entry name" value="CONSERVED VIRULENCE FACTOR B"/>
    <property type="match status" value="1"/>
</dbReference>
<dbReference type="PROSITE" id="PS50126">
    <property type="entry name" value="S1"/>
    <property type="match status" value="1"/>
</dbReference>
<comment type="similarity">
    <text evidence="1">Belongs to the CvfB family.</text>
</comment>
<protein>
    <submittedName>
        <fullName evidence="3">RNA-binding protein</fullName>
    </submittedName>
</protein>
<dbReference type="RefSeq" id="WP_021984624.1">
    <property type="nucleotide sequence ID" value="NZ_CP060632.1"/>
</dbReference>
<sequence length="279" mass="31266">MIEIGKWNDLKVIRSKDFGIYLGEEDSSTAETVLLPRKQVPEGVKAGASLRVFIYRDSQDRIIATTNTPLITVGEVKKLQVKSVTSLGAFMDCGLERDVLLPFKEQTAKVEAGKSYLVRMYVDKSGRLAVSMKIGKELQPIEGYEEGQDFVGTVYEFKKDFGAFVAIDDKYPGLIYTSELYAPVRVGDEVHGRIVKIRPDGKADLALRKLAYAQMEEDSEMVYAVIKSYKGVLPFTDKADKDIIKKEFGLSKNAFKRACGRLLKEGKIRITEKTIELVD</sequence>
<dbReference type="InterPro" id="IPR014464">
    <property type="entry name" value="CvfB_fam"/>
</dbReference>
<gene>
    <name evidence="3" type="ORF">H9Q76_02380</name>
</gene>
<feature type="domain" description="S1 motif" evidence="2">
    <location>
        <begin position="147"/>
        <end position="208"/>
    </location>
</feature>
<dbReference type="Gene3D" id="2.40.50.140">
    <property type="entry name" value="Nucleic acid-binding proteins"/>
    <property type="match status" value="2"/>
</dbReference>
<dbReference type="InterPro" id="IPR003029">
    <property type="entry name" value="S1_domain"/>
</dbReference>
<dbReference type="Proteomes" id="UP000515819">
    <property type="component" value="Chromosome"/>
</dbReference>
<dbReference type="SUPFAM" id="SSF50249">
    <property type="entry name" value="Nucleic acid-binding proteins"/>
    <property type="match status" value="1"/>
</dbReference>
<dbReference type="AlphaFoldDB" id="A0A7G9FNN6"/>
<reference evidence="3 4" key="1">
    <citation type="submission" date="2020-08" db="EMBL/GenBank/DDBJ databases">
        <authorList>
            <person name="Liu C."/>
            <person name="Sun Q."/>
        </authorList>
    </citation>
    <scope>NUCLEOTIDE SEQUENCE [LARGE SCALE GENOMIC DNA]</scope>
    <source>
        <strain evidence="3 4">NSJ-4</strain>
    </source>
</reference>
<dbReference type="InterPro" id="IPR048587">
    <property type="entry name" value="CvfB_S1_3rd"/>
</dbReference>
<dbReference type="GO" id="GO:0003676">
    <property type="term" value="F:nucleic acid binding"/>
    <property type="evidence" value="ECO:0007669"/>
    <property type="project" value="InterPro"/>
</dbReference>
<dbReference type="KEGG" id="wcp:H9Q76_02380"/>
<dbReference type="SMART" id="SM00316">
    <property type="entry name" value="S1"/>
    <property type="match status" value="2"/>
</dbReference>
<evidence type="ECO:0000313" key="3">
    <source>
        <dbReference type="EMBL" id="QNM00168.1"/>
    </source>
</evidence>
<proteinExistence type="inferred from homology"/>
<dbReference type="InterPro" id="IPR012340">
    <property type="entry name" value="NA-bd_OB-fold"/>
</dbReference>
<evidence type="ECO:0000259" key="2">
    <source>
        <dbReference type="PROSITE" id="PS50126"/>
    </source>
</evidence>
<dbReference type="InterPro" id="IPR039566">
    <property type="entry name" value="CvfB_S1_st"/>
</dbReference>
<evidence type="ECO:0000313" key="4">
    <source>
        <dbReference type="Proteomes" id="UP000515819"/>
    </source>
</evidence>
<accession>A0A7G9FNN6</accession>
<dbReference type="Gene3D" id="1.10.10.10">
    <property type="entry name" value="Winged helix-like DNA-binding domain superfamily/Winged helix DNA-binding domain"/>
    <property type="match status" value="1"/>
</dbReference>
<organism evidence="3 4">
    <name type="scientific">Wujia chipingensis</name>
    <dbReference type="NCBI Taxonomy" id="2763670"/>
    <lineage>
        <taxon>Bacteria</taxon>
        <taxon>Bacillati</taxon>
        <taxon>Bacillota</taxon>
        <taxon>Clostridia</taxon>
        <taxon>Lachnospirales</taxon>
        <taxon>Lachnospiraceae</taxon>
        <taxon>Wujia</taxon>
    </lineage>
</organism>
<evidence type="ECO:0000256" key="1">
    <source>
        <dbReference type="PIRNR" id="PIRNR012524"/>
    </source>
</evidence>
<dbReference type="EMBL" id="CP060632">
    <property type="protein sequence ID" value="QNM00168.1"/>
    <property type="molecule type" value="Genomic_DNA"/>
</dbReference>
<dbReference type="Pfam" id="PF17783">
    <property type="entry name" value="WHD_CvfB"/>
    <property type="match status" value="1"/>
</dbReference>
<dbReference type="Pfam" id="PF13509">
    <property type="entry name" value="S1_2"/>
    <property type="match status" value="2"/>
</dbReference>
<name>A0A7G9FNN6_9FIRM</name>
<dbReference type="Pfam" id="PF21543">
    <property type="entry name" value="CvfB_2nd"/>
    <property type="match status" value="1"/>
</dbReference>
<dbReference type="InterPro" id="IPR040764">
    <property type="entry name" value="CvfB_WH"/>
</dbReference>
<dbReference type="PIRSF" id="PIRSF012524">
    <property type="entry name" value="YitL_S1"/>
    <property type="match status" value="1"/>
</dbReference>